<dbReference type="Pfam" id="PF04968">
    <property type="entry name" value="CHORD"/>
    <property type="match status" value="2"/>
</dbReference>
<keyword evidence="2" id="KW-0479">Metal-binding</keyword>
<reference evidence="7 8" key="1">
    <citation type="submission" date="2011-10" db="EMBL/GenBank/DDBJ databases">
        <authorList>
            <person name="Genoscope - CEA"/>
        </authorList>
    </citation>
    <scope>NUCLEOTIDE SEQUENCE [LARGE SCALE GENOMIC DNA]</scope>
    <source>
        <strain evidence="7 8">RCC 1105</strain>
    </source>
</reference>
<feature type="compositionally biased region" description="Acidic residues" evidence="5">
    <location>
        <begin position="339"/>
        <end position="350"/>
    </location>
</feature>
<dbReference type="EMBL" id="FO082266">
    <property type="protein sequence ID" value="CCO19367.1"/>
    <property type="molecule type" value="Genomic_DNA"/>
</dbReference>
<feature type="region of interest" description="Disordered" evidence="5">
    <location>
        <begin position="466"/>
        <end position="494"/>
    </location>
</feature>
<feature type="region of interest" description="Disordered" evidence="5">
    <location>
        <begin position="151"/>
        <end position="183"/>
    </location>
</feature>
<dbReference type="PANTHER" id="PTHR47895">
    <property type="entry name" value="CYSTEINE AND HISTIDINE-RICH DOMAIN-CONTAINING PROTEIN RAR1"/>
    <property type="match status" value="1"/>
</dbReference>
<dbReference type="Pfam" id="PF01648">
    <property type="entry name" value="ACPS"/>
    <property type="match status" value="1"/>
</dbReference>
<feature type="compositionally biased region" description="Low complexity" evidence="5">
    <location>
        <begin position="155"/>
        <end position="168"/>
    </location>
</feature>
<dbReference type="Gene3D" id="4.10.1130.20">
    <property type="match status" value="2"/>
</dbReference>
<evidence type="ECO:0000256" key="3">
    <source>
        <dbReference type="ARBA" id="ARBA00022737"/>
    </source>
</evidence>
<evidence type="ECO:0000256" key="4">
    <source>
        <dbReference type="ARBA" id="ARBA00022833"/>
    </source>
</evidence>
<keyword evidence="4" id="KW-0862">Zinc</keyword>
<dbReference type="InterPro" id="IPR043316">
    <property type="entry name" value="RAR1"/>
</dbReference>
<feature type="domain" description="CHORD" evidence="6">
    <location>
        <begin position="356"/>
        <end position="421"/>
    </location>
</feature>
<dbReference type="InterPro" id="IPR007051">
    <property type="entry name" value="CHORD_dom"/>
</dbReference>
<dbReference type="PANTHER" id="PTHR47895:SF2">
    <property type="entry name" value="CYSTEINE AND HISTIDINE-RICH DOMAIN-CONTAINING PROTEIN RAR1"/>
    <property type="match status" value="1"/>
</dbReference>
<dbReference type="GO" id="GO:0008897">
    <property type="term" value="F:holo-[acyl-carrier-protein] synthase activity"/>
    <property type="evidence" value="ECO:0007669"/>
    <property type="project" value="InterPro"/>
</dbReference>
<feature type="region of interest" description="Disordered" evidence="5">
    <location>
        <begin position="338"/>
        <end position="374"/>
    </location>
</feature>
<keyword evidence="1" id="KW-0808">Transferase</keyword>
<evidence type="ECO:0000256" key="2">
    <source>
        <dbReference type="ARBA" id="ARBA00022723"/>
    </source>
</evidence>
<dbReference type="GeneID" id="19012158"/>
<feature type="compositionally biased region" description="Basic residues" evidence="5">
    <location>
        <begin position="13"/>
        <end position="22"/>
    </location>
</feature>
<dbReference type="RefSeq" id="XP_007509564.1">
    <property type="nucleotide sequence ID" value="XM_007509502.1"/>
</dbReference>
<dbReference type="AlphaFoldDB" id="K8EMC7"/>
<name>K8EMC7_9CHLO</name>
<proteinExistence type="predicted"/>
<evidence type="ECO:0000256" key="5">
    <source>
        <dbReference type="SAM" id="MobiDB-lite"/>
    </source>
</evidence>
<gene>
    <name evidence="7" type="ordered locus">Bathy13g02060</name>
</gene>
<evidence type="ECO:0000313" key="8">
    <source>
        <dbReference type="Proteomes" id="UP000198341"/>
    </source>
</evidence>
<feature type="region of interest" description="Disordered" evidence="5">
    <location>
        <begin position="1"/>
        <end position="38"/>
    </location>
</feature>
<dbReference type="STRING" id="41875.K8EMC7"/>
<protein>
    <submittedName>
        <fullName evidence="7">Cysteine and histidine-rich domain-containing protein 1</fullName>
    </submittedName>
</protein>
<dbReference type="Gene3D" id="3.90.470.20">
    <property type="entry name" value="4'-phosphopantetheinyl transferase domain"/>
    <property type="match status" value="1"/>
</dbReference>
<dbReference type="InterPro" id="IPR008278">
    <property type="entry name" value="4-PPantetheinyl_Trfase_dom"/>
</dbReference>
<sequence>MSSFLSSSSPSGKHFHHQRRNNAKTNEQEEEEVEESRVVIEKEDGPVVLKAKKTTKTKHGVRVFILQRNECDAPSLLEKYERLLSKRELDSIQIESLHPETKKERLQTRAMVRTVLSSILNEGREGRKPSQRKVVDPSSLEFTFNEKGKPFLKQSTTTTTTTSSFANSNEEEESTNSFSSSSMSSENLNIQFSVSHSKNVVAMAVTTDGRRVGIDCEVEKRRTKDACLKLAKRYFRKGEAVERIETALAKEEELGRRMFVRYWCLCESYVKALGVGISGRPFRNFDIAVTEKRNDDEREDISLFESDPETFGRWRFQLFRETPTIKVKEDERSIVAVCVEDDDEDEDDDTNTNRNTTSPSSKRKRRPPIVSSITRTNTKCVHHTQPPQFRDGEKLWPCCNKRSKDFNAFLSIKGCRELDSHSSEKQVLVPPKQTITTSTKEEKDDALGVEKCPRCSNGFACEMHPEESKKNEEKMRRTKELKEQKKREEELERAKMDPNALQTCKRTGCGMKFRESENKNECCRYHKGKPIFHERSKGWSCCASGKKAVYDFDEFLKIPPCAVGRHSAVVEEEGEDD</sequence>
<feature type="domain" description="CHORD" evidence="6">
    <location>
        <begin position="504"/>
        <end position="566"/>
    </location>
</feature>
<evidence type="ECO:0000259" key="6">
    <source>
        <dbReference type="PROSITE" id="PS51401"/>
    </source>
</evidence>
<dbReference type="GO" id="GO:0000287">
    <property type="term" value="F:magnesium ion binding"/>
    <property type="evidence" value="ECO:0007669"/>
    <property type="project" value="InterPro"/>
</dbReference>
<accession>K8EMC7</accession>
<dbReference type="OrthoDB" id="10261079at2759"/>
<organism evidence="7 8">
    <name type="scientific">Bathycoccus prasinos</name>
    <dbReference type="NCBI Taxonomy" id="41875"/>
    <lineage>
        <taxon>Eukaryota</taxon>
        <taxon>Viridiplantae</taxon>
        <taxon>Chlorophyta</taxon>
        <taxon>Mamiellophyceae</taxon>
        <taxon>Mamiellales</taxon>
        <taxon>Bathycoccaceae</taxon>
        <taxon>Bathycoccus</taxon>
    </lineage>
</organism>
<dbReference type="Proteomes" id="UP000198341">
    <property type="component" value="Chromosome 13"/>
</dbReference>
<dbReference type="eggNOG" id="KOG1667">
    <property type="taxonomic scope" value="Eukaryota"/>
</dbReference>
<dbReference type="KEGG" id="bpg:Bathy13g02060"/>
<dbReference type="SUPFAM" id="SSF56214">
    <property type="entry name" value="4'-phosphopantetheinyl transferase"/>
    <property type="match status" value="2"/>
</dbReference>
<dbReference type="eggNOG" id="KOG0945">
    <property type="taxonomic scope" value="Eukaryota"/>
</dbReference>
<evidence type="ECO:0000313" key="7">
    <source>
        <dbReference type="EMBL" id="CCO19367.1"/>
    </source>
</evidence>
<dbReference type="InterPro" id="IPR037143">
    <property type="entry name" value="4-PPantetheinyl_Trfase_dom_sf"/>
</dbReference>
<dbReference type="PROSITE" id="PS51401">
    <property type="entry name" value="CHORD"/>
    <property type="match status" value="2"/>
</dbReference>
<feature type="compositionally biased region" description="Low complexity" evidence="5">
    <location>
        <begin position="1"/>
        <end position="11"/>
    </location>
</feature>
<keyword evidence="3" id="KW-0677">Repeat</keyword>
<keyword evidence="8" id="KW-1185">Reference proteome</keyword>
<evidence type="ECO:0000256" key="1">
    <source>
        <dbReference type="ARBA" id="ARBA00022679"/>
    </source>
</evidence>